<dbReference type="InterPro" id="IPR051448">
    <property type="entry name" value="CdaR-like_regulators"/>
</dbReference>
<evidence type="ECO:0008006" key="7">
    <source>
        <dbReference type="Google" id="ProtNLM"/>
    </source>
</evidence>
<dbReference type="Proteomes" id="UP000460272">
    <property type="component" value="Unassembled WGS sequence"/>
</dbReference>
<feature type="domain" description="PucR C-terminal helix-turn-helix" evidence="3">
    <location>
        <begin position="378"/>
        <end position="435"/>
    </location>
</feature>
<evidence type="ECO:0000259" key="4">
    <source>
        <dbReference type="Pfam" id="PF17853"/>
    </source>
</evidence>
<evidence type="ECO:0000256" key="1">
    <source>
        <dbReference type="ARBA" id="ARBA00006754"/>
    </source>
</evidence>
<evidence type="ECO:0000256" key="2">
    <source>
        <dbReference type="SAM" id="MobiDB-lite"/>
    </source>
</evidence>
<dbReference type="AlphaFoldDB" id="A0A6P2C7E7"/>
<dbReference type="Gene3D" id="1.10.10.2840">
    <property type="entry name" value="PucR C-terminal helix-turn-helix domain"/>
    <property type="match status" value="1"/>
</dbReference>
<dbReference type="EMBL" id="RPFW01000002">
    <property type="protein sequence ID" value="TVZ05453.1"/>
    <property type="molecule type" value="Genomic_DNA"/>
</dbReference>
<dbReference type="Pfam" id="PF17853">
    <property type="entry name" value="GGDEF_2"/>
    <property type="match status" value="1"/>
</dbReference>
<evidence type="ECO:0000313" key="6">
    <source>
        <dbReference type="Proteomes" id="UP000460272"/>
    </source>
</evidence>
<dbReference type="PANTHER" id="PTHR33744:SF7">
    <property type="entry name" value="PUCR FAMILY TRANSCRIPTIONAL REGULATOR"/>
    <property type="match status" value="1"/>
</dbReference>
<comment type="similarity">
    <text evidence="1">Belongs to the CdaR family.</text>
</comment>
<gene>
    <name evidence="5" type="ORF">EAS64_12965</name>
</gene>
<dbReference type="InterPro" id="IPR041522">
    <property type="entry name" value="CdaR_GGDEF"/>
</dbReference>
<feature type="region of interest" description="Disordered" evidence="2">
    <location>
        <begin position="1"/>
        <end position="27"/>
    </location>
</feature>
<name>A0A6P2C7E7_9ACTN</name>
<organism evidence="5 6">
    <name type="scientific">Trebonia kvetii</name>
    <dbReference type="NCBI Taxonomy" id="2480626"/>
    <lineage>
        <taxon>Bacteria</taxon>
        <taxon>Bacillati</taxon>
        <taxon>Actinomycetota</taxon>
        <taxon>Actinomycetes</taxon>
        <taxon>Streptosporangiales</taxon>
        <taxon>Treboniaceae</taxon>
        <taxon>Trebonia</taxon>
    </lineage>
</organism>
<dbReference type="InterPro" id="IPR025736">
    <property type="entry name" value="PucR_C-HTH_dom"/>
</dbReference>
<dbReference type="PANTHER" id="PTHR33744">
    <property type="entry name" value="CARBOHYDRATE DIACID REGULATOR"/>
    <property type="match status" value="1"/>
</dbReference>
<accession>A0A6P2C7E7</accession>
<proteinExistence type="inferred from homology"/>
<dbReference type="OrthoDB" id="8026818at2"/>
<sequence>MPDTVSQAASRHNGAPTPRESPRDVDRENSVLRELVTVYRHLSGLAMQDADLAGVTQLISERTQATVAVVSQLMDVQTAASPGLPPDKAAALVRDHVVHPRLGQVLRASRLSQRALRLPNVGGVPAIIVAPILVGDEVPSYLITLDPAEESFGEDMSLLVTEHAATICGVILGRERVVAAAARRIRDDLVEGLLLGRGRDAADAARWAAHLGYDPARAHNVAAIAFELPPSRAADAEPLRQRIRESIEHFMTTRAPEAIVSARESEVVVVAAASPDPRKLGQACLARLAELFPGAKVVIGIGGPCKAPDEIARSYDQAHRTTQTLWRLGRTGAVSAFEDLGIHRLLLQVPDLNELRSFAAEVLGKLSEHEHEHKSEYLSTLACYFRENNSPQRASRLLHVHPNTVAYRIKRIEEITGLRLDNYRDRLIAQVALEILDALPEAQS</sequence>
<evidence type="ECO:0000259" key="3">
    <source>
        <dbReference type="Pfam" id="PF13556"/>
    </source>
</evidence>
<dbReference type="Pfam" id="PF13556">
    <property type="entry name" value="HTH_30"/>
    <property type="match status" value="1"/>
</dbReference>
<keyword evidence="6" id="KW-1185">Reference proteome</keyword>
<reference evidence="5 6" key="1">
    <citation type="submission" date="2018-11" db="EMBL/GenBank/DDBJ databases">
        <title>Trebonia kvetii gen.nov., sp.nov., a novel acidophilic actinobacterium, and proposal of the new actinobacterial family Treboniaceae fam. nov.</title>
        <authorList>
            <person name="Rapoport D."/>
            <person name="Sagova-Mareckova M."/>
            <person name="Sedlacek I."/>
            <person name="Provaznik J."/>
            <person name="Kralova S."/>
            <person name="Pavlinic D."/>
            <person name="Benes V."/>
            <person name="Kopecky J."/>
        </authorList>
    </citation>
    <scope>NUCLEOTIDE SEQUENCE [LARGE SCALE GENOMIC DNA]</scope>
    <source>
        <strain evidence="5 6">15Tr583</strain>
    </source>
</reference>
<evidence type="ECO:0000313" key="5">
    <source>
        <dbReference type="EMBL" id="TVZ05453.1"/>
    </source>
</evidence>
<feature type="compositionally biased region" description="Polar residues" evidence="2">
    <location>
        <begin position="1"/>
        <end position="10"/>
    </location>
</feature>
<dbReference type="RefSeq" id="WP_145853154.1">
    <property type="nucleotide sequence ID" value="NZ_RPFW01000002.1"/>
</dbReference>
<comment type="caution">
    <text evidence="5">The sequence shown here is derived from an EMBL/GenBank/DDBJ whole genome shotgun (WGS) entry which is preliminary data.</text>
</comment>
<protein>
    <recommendedName>
        <fullName evidence="7">PucR family transcriptional regulator</fullName>
    </recommendedName>
</protein>
<feature type="domain" description="CdaR GGDEF-like" evidence="4">
    <location>
        <begin position="197"/>
        <end position="321"/>
    </location>
</feature>
<dbReference type="InterPro" id="IPR042070">
    <property type="entry name" value="PucR_C-HTH_sf"/>
</dbReference>